<dbReference type="InterPro" id="IPR036291">
    <property type="entry name" value="NAD(P)-bd_dom_sf"/>
</dbReference>
<sequence>MAPTEKIAVTGSTGALGSLVAHELADRRIPQRLLVRDTSRAPKLPEATAHKFDYADASTSTKALEGIEVLFMISAPESEHRIQLHTSFIDAARAAGVKHIVYTSFTGAAPDAEFTLAREHFATEEYLRTSGMHFTFLRDSFYQDFLPALVGDDGVIRGPAGDGHFAPVARADVARTAATILASPSEHASATYELTGPHSLSMHDVAQILSAAREQSITFHNETIEEAYASRSSYGAPQWQLDAWVSTYTAIASNSMAKVSDHIEIITGAAPRSFADYLRK</sequence>
<protein>
    <submittedName>
        <fullName evidence="2">SDR family oxidoreductase</fullName>
        <ecNumber evidence="2">1.6.5.2</ecNumber>
    </submittedName>
</protein>
<proteinExistence type="predicted"/>
<dbReference type="InterPro" id="IPR052718">
    <property type="entry name" value="NmrA-type_oxidoreductase"/>
</dbReference>
<dbReference type="Gene3D" id="3.90.25.10">
    <property type="entry name" value="UDP-galactose 4-epimerase, domain 1"/>
    <property type="match status" value="1"/>
</dbReference>
<evidence type="ECO:0000259" key="1">
    <source>
        <dbReference type="Pfam" id="PF05368"/>
    </source>
</evidence>
<dbReference type="Pfam" id="PF05368">
    <property type="entry name" value="NmrA"/>
    <property type="match status" value="1"/>
</dbReference>
<evidence type="ECO:0000313" key="3">
    <source>
        <dbReference type="Proteomes" id="UP001486888"/>
    </source>
</evidence>
<dbReference type="RefSeq" id="WP_345471623.1">
    <property type="nucleotide sequence ID" value="NZ_CP125942.1"/>
</dbReference>
<dbReference type="EC" id="1.6.5.2" evidence="2"/>
<dbReference type="GO" id="GO:0003955">
    <property type="term" value="F:NAD(P)H dehydrogenase (quinone) activity"/>
    <property type="evidence" value="ECO:0007669"/>
    <property type="project" value="UniProtKB-EC"/>
</dbReference>
<feature type="domain" description="NmrA-like" evidence="1">
    <location>
        <begin position="4"/>
        <end position="223"/>
    </location>
</feature>
<name>A0AAU6WDN2_9MICC</name>
<dbReference type="PANTHER" id="PTHR47129">
    <property type="entry name" value="QUINONE OXIDOREDUCTASE 2"/>
    <property type="match status" value="1"/>
</dbReference>
<organism evidence="2 3">
    <name type="scientific">Glutamicibacter ectropisis</name>
    <dbReference type="NCBI Taxonomy" id="3046593"/>
    <lineage>
        <taxon>Bacteria</taxon>
        <taxon>Bacillati</taxon>
        <taxon>Actinomycetota</taxon>
        <taxon>Actinomycetes</taxon>
        <taxon>Micrococcales</taxon>
        <taxon>Micrococcaceae</taxon>
        <taxon>Glutamicibacter</taxon>
    </lineage>
</organism>
<dbReference type="AlphaFoldDB" id="A0AAU6WDN2"/>
<dbReference type="PANTHER" id="PTHR47129:SF1">
    <property type="entry name" value="NMRA-LIKE DOMAIN-CONTAINING PROTEIN"/>
    <property type="match status" value="1"/>
</dbReference>
<keyword evidence="3" id="KW-1185">Reference proteome</keyword>
<keyword evidence="2" id="KW-0560">Oxidoreductase</keyword>
<dbReference type="KEGG" id="gey:QMQ05_15920"/>
<gene>
    <name evidence="2" type="ORF">QMQ05_15920</name>
</gene>
<dbReference type="CDD" id="cd05269">
    <property type="entry name" value="TMR_SDR_a"/>
    <property type="match status" value="1"/>
</dbReference>
<dbReference type="Proteomes" id="UP001486888">
    <property type="component" value="Chromosome"/>
</dbReference>
<dbReference type="EMBL" id="CP125942">
    <property type="protein sequence ID" value="XAO45799.1"/>
    <property type="molecule type" value="Genomic_DNA"/>
</dbReference>
<accession>A0AAU6WDN2</accession>
<dbReference type="SUPFAM" id="SSF51735">
    <property type="entry name" value="NAD(P)-binding Rossmann-fold domains"/>
    <property type="match status" value="1"/>
</dbReference>
<dbReference type="Gene3D" id="3.40.50.720">
    <property type="entry name" value="NAD(P)-binding Rossmann-like Domain"/>
    <property type="match status" value="1"/>
</dbReference>
<reference evidence="2 3" key="1">
    <citation type="submission" date="2023-05" db="EMBL/GenBank/DDBJ databases">
        <title>Glutamicibacter sp. B1, complete genome.</title>
        <authorList>
            <person name="Long Y.H."/>
            <person name="Fang T."/>
            <person name="Li X.Y."/>
        </authorList>
    </citation>
    <scope>NUCLEOTIDE SEQUENCE [LARGE SCALE GENOMIC DNA]</scope>
    <source>
        <strain evidence="2 3">B1</strain>
    </source>
</reference>
<dbReference type="InterPro" id="IPR008030">
    <property type="entry name" value="NmrA-like"/>
</dbReference>
<evidence type="ECO:0000313" key="2">
    <source>
        <dbReference type="EMBL" id="XAO45799.1"/>
    </source>
</evidence>